<name>A0A4Z2GV38_9TELE</name>
<accession>A0A4Z2GV38</accession>
<evidence type="ECO:0000313" key="3">
    <source>
        <dbReference type="Proteomes" id="UP000314294"/>
    </source>
</evidence>
<organism evidence="2 3">
    <name type="scientific">Liparis tanakae</name>
    <name type="common">Tanaka's snailfish</name>
    <dbReference type="NCBI Taxonomy" id="230148"/>
    <lineage>
        <taxon>Eukaryota</taxon>
        <taxon>Metazoa</taxon>
        <taxon>Chordata</taxon>
        <taxon>Craniata</taxon>
        <taxon>Vertebrata</taxon>
        <taxon>Euteleostomi</taxon>
        <taxon>Actinopterygii</taxon>
        <taxon>Neopterygii</taxon>
        <taxon>Teleostei</taxon>
        <taxon>Neoteleostei</taxon>
        <taxon>Acanthomorphata</taxon>
        <taxon>Eupercaria</taxon>
        <taxon>Perciformes</taxon>
        <taxon>Cottioidei</taxon>
        <taxon>Cottales</taxon>
        <taxon>Liparidae</taxon>
        <taxon>Liparis</taxon>
    </lineage>
</organism>
<sequence length="173" mass="18860">MASSLSDSLLLSNISLRSSFLRTENNVTYDVSGHTERRRTPLIRSRRSARGAVNAPYHRVTYARGAQTRQQELDGTPTVHPIKERGTSRGQREIFSVSCKFSAEIIAVLMAPAASERIEKPTSISSAVSPKAAPALLEEFGVLSRPASRAASAPPWSLYKATVDMSAFKLKCP</sequence>
<dbReference type="AlphaFoldDB" id="A0A4Z2GV38"/>
<evidence type="ECO:0000313" key="2">
    <source>
        <dbReference type="EMBL" id="TNN56965.1"/>
    </source>
</evidence>
<dbReference type="EMBL" id="SRLO01000416">
    <property type="protein sequence ID" value="TNN56965.1"/>
    <property type="molecule type" value="Genomic_DNA"/>
</dbReference>
<comment type="caution">
    <text evidence="2">The sequence shown here is derived from an EMBL/GenBank/DDBJ whole genome shotgun (WGS) entry which is preliminary data.</text>
</comment>
<feature type="region of interest" description="Disordered" evidence="1">
    <location>
        <begin position="67"/>
        <end position="87"/>
    </location>
</feature>
<proteinExistence type="predicted"/>
<protein>
    <submittedName>
        <fullName evidence="2">Uncharacterized protein</fullName>
    </submittedName>
</protein>
<evidence type="ECO:0000256" key="1">
    <source>
        <dbReference type="SAM" id="MobiDB-lite"/>
    </source>
</evidence>
<keyword evidence="3" id="KW-1185">Reference proteome</keyword>
<gene>
    <name evidence="2" type="ORF">EYF80_032775</name>
</gene>
<dbReference type="Proteomes" id="UP000314294">
    <property type="component" value="Unassembled WGS sequence"/>
</dbReference>
<reference evidence="2 3" key="1">
    <citation type="submission" date="2019-03" db="EMBL/GenBank/DDBJ databases">
        <title>First draft genome of Liparis tanakae, snailfish: a comprehensive survey of snailfish specific genes.</title>
        <authorList>
            <person name="Kim W."/>
            <person name="Song I."/>
            <person name="Jeong J.-H."/>
            <person name="Kim D."/>
            <person name="Kim S."/>
            <person name="Ryu S."/>
            <person name="Song J.Y."/>
            <person name="Lee S.K."/>
        </authorList>
    </citation>
    <scope>NUCLEOTIDE SEQUENCE [LARGE SCALE GENOMIC DNA]</scope>
    <source>
        <tissue evidence="2">Muscle</tissue>
    </source>
</reference>